<protein>
    <submittedName>
        <fullName evidence="3">FecR domain-containing protein</fullName>
    </submittedName>
</protein>
<dbReference type="SMART" id="SM00257">
    <property type="entry name" value="LysM"/>
    <property type="match status" value="1"/>
</dbReference>
<feature type="signal peptide" evidence="1">
    <location>
        <begin position="1"/>
        <end position="27"/>
    </location>
</feature>
<proteinExistence type="predicted"/>
<evidence type="ECO:0000313" key="4">
    <source>
        <dbReference type="Proteomes" id="UP001410394"/>
    </source>
</evidence>
<dbReference type="Pfam" id="PF04773">
    <property type="entry name" value="FecR"/>
    <property type="match status" value="1"/>
</dbReference>
<comment type="caution">
    <text evidence="3">The sequence shown here is derived from an EMBL/GenBank/DDBJ whole genome shotgun (WGS) entry which is preliminary data.</text>
</comment>
<organism evidence="3 4">
    <name type="scientific">Uliginosibacterium sediminicola</name>
    <dbReference type="NCBI Taxonomy" id="2024550"/>
    <lineage>
        <taxon>Bacteria</taxon>
        <taxon>Pseudomonadati</taxon>
        <taxon>Pseudomonadota</taxon>
        <taxon>Betaproteobacteria</taxon>
        <taxon>Rhodocyclales</taxon>
        <taxon>Zoogloeaceae</taxon>
        <taxon>Uliginosibacterium</taxon>
    </lineage>
</organism>
<evidence type="ECO:0000313" key="3">
    <source>
        <dbReference type="EMBL" id="MEN3067572.1"/>
    </source>
</evidence>
<feature type="chain" id="PRO_5045138236" evidence="1">
    <location>
        <begin position="28"/>
        <end position="544"/>
    </location>
</feature>
<dbReference type="Gene3D" id="3.10.350.10">
    <property type="entry name" value="LysM domain"/>
    <property type="match status" value="1"/>
</dbReference>
<dbReference type="PANTHER" id="PTHR38731">
    <property type="entry name" value="LIPL45-RELATED LIPOPROTEIN-RELATED"/>
    <property type="match status" value="1"/>
</dbReference>
<keyword evidence="4" id="KW-1185">Reference proteome</keyword>
<evidence type="ECO:0000256" key="1">
    <source>
        <dbReference type="SAM" id="SignalP"/>
    </source>
</evidence>
<dbReference type="InterPro" id="IPR016930">
    <property type="entry name" value="UCP029644"/>
</dbReference>
<dbReference type="PROSITE" id="PS51782">
    <property type="entry name" value="LYSM"/>
    <property type="match status" value="1"/>
</dbReference>
<evidence type="ECO:0000259" key="2">
    <source>
        <dbReference type="PROSITE" id="PS51782"/>
    </source>
</evidence>
<accession>A0ABU9YVA1</accession>
<gene>
    <name evidence="3" type="ORF">ABDB84_03710</name>
</gene>
<feature type="domain" description="LysM" evidence="2">
    <location>
        <begin position="34"/>
        <end position="81"/>
    </location>
</feature>
<keyword evidence="1" id="KW-0732">Signal</keyword>
<reference evidence="3 4" key="1">
    <citation type="journal article" date="2018" name="Int. J. Syst. Evol. Microbiol.">
        <title>Uliginosibacterium sediminicola sp. nov., isolated from freshwater sediment.</title>
        <authorList>
            <person name="Hwang W.M."/>
            <person name="Kim S.M."/>
            <person name="Kang K."/>
            <person name="Ahn T.Y."/>
        </authorList>
    </citation>
    <scope>NUCLEOTIDE SEQUENCE [LARGE SCALE GENOMIC DNA]</scope>
    <source>
        <strain evidence="3 4">M1-21</strain>
    </source>
</reference>
<dbReference type="Gene3D" id="2.60.120.1440">
    <property type="match status" value="1"/>
</dbReference>
<dbReference type="RefSeq" id="WP_345918335.1">
    <property type="nucleotide sequence ID" value="NZ_JBDIVE010000001.1"/>
</dbReference>
<dbReference type="InterPro" id="IPR018392">
    <property type="entry name" value="LysM"/>
</dbReference>
<dbReference type="InterPro" id="IPR036779">
    <property type="entry name" value="LysM_dom_sf"/>
</dbReference>
<dbReference type="EMBL" id="JBDIVE010000001">
    <property type="protein sequence ID" value="MEN3067572.1"/>
    <property type="molecule type" value="Genomic_DNA"/>
</dbReference>
<dbReference type="Gene3D" id="2.60.40.10">
    <property type="entry name" value="Immunoglobulins"/>
    <property type="match status" value="1"/>
</dbReference>
<dbReference type="Proteomes" id="UP001410394">
    <property type="component" value="Unassembled WGS sequence"/>
</dbReference>
<dbReference type="InterPro" id="IPR006860">
    <property type="entry name" value="FecR"/>
</dbReference>
<sequence>MRKDRFVTKVLLSSALALGSAALPVMAAPAATPTTYAIKTGDTLIGISQRLLARPADWRKLARLNRIRDPLRLQPGSLLQIPAGLLKAAPLSAEIDTLAGTVSTASGRQLAVGDKLAVGETLISSADGYAALRLPDGSRLVIKPGSRLRIETLQRERRSGAQASRVQLDSGRIENEVAPQRGPAARYEIHTPTAVIGVRGTRFRSMVDEDGKNARLEVTEGLVAARGQSGAARALAAGFGSLIAPGGVGAPVKLLAAPQLAPDALFERPLVRLPLPQQAGVAGWRISVADAAAGAAGFATPRFDALLSGQEARIPALPDGDYRYRLRGVDAAGLEGLDGEGGFRLKARPEPPIANAPVPEAKLRSEGVEFRWTQQSEAQRYRLQVARDAGFADIVAARDDLTETRASLQLPLGRYYWRLASIKGEADRGPWGDAWRFELKALQGPPEAPKIDSDQLSFAWPGEAGQRFEFEMASEPSFAQPQVRRQSATNTLELPRPPAGLWYIRVRATDADGYVGQWSSTQQFEVPRDWRWLWLLPLLGLIPL</sequence>
<dbReference type="SUPFAM" id="SSF54106">
    <property type="entry name" value="LysM domain"/>
    <property type="match status" value="1"/>
</dbReference>
<name>A0ABU9YVA1_9RHOO</name>
<dbReference type="PIRSF" id="PIRSF029644">
    <property type="entry name" value="UCP029644"/>
    <property type="match status" value="1"/>
</dbReference>
<dbReference type="Pfam" id="PF01476">
    <property type="entry name" value="LysM"/>
    <property type="match status" value="1"/>
</dbReference>
<dbReference type="InterPro" id="IPR013783">
    <property type="entry name" value="Ig-like_fold"/>
</dbReference>